<feature type="region of interest" description="Disordered" evidence="1">
    <location>
        <begin position="305"/>
        <end position="348"/>
    </location>
</feature>
<gene>
    <name evidence="4" type="ORF">CKA38_05695</name>
</gene>
<evidence type="ECO:0000313" key="5">
    <source>
        <dbReference type="Proteomes" id="UP000244896"/>
    </source>
</evidence>
<dbReference type="SMART" id="SM00014">
    <property type="entry name" value="acidPPc"/>
    <property type="match status" value="1"/>
</dbReference>
<dbReference type="Gene3D" id="1.20.144.10">
    <property type="entry name" value="Phosphatidic acid phosphatase type 2/haloperoxidase"/>
    <property type="match status" value="1"/>
</dbReference>
<dbReference type="OrthoDB" id="9805301at2"/>
<feature type="signal peptide" evidence="2">
    <location>
        <begin position="1"/>
        <end position="25"/>
    </location>
</feature>
<accession>A0A2U8E294</accession>
<dbReference type="RefSeq" id="WP_108824624.1">
    <property type="nucleotide sequence ID" value="NZ_CP023004.1"/>
</dbReference>
<organism evidence="4 5">
    <name type="scientific">Ereboglobus luteus</name>
    <dbReference type="NCBI Taxonomy" id="1796921"/>
    <lineage>
        <taxon>Bacteria</taxon>
        <taxon>Pseudomonadati</taxon>
        <taxon>Verrucomicrobiota</taxon>
        <taxon>Opitutia</taxon>
        <taxon>Opitutales</taxon>
        <taxon>Opitutaceae</taxon>
        <taxon>Ereboglobus</taxon>
    </lineage>
</organism>
<feature type="chain" id="PRO_5016081320" description="Phosphatidic acid phosphatase type 2/haloperoxidase domain-containing protein" evidence="2">
    <location>
        <begin position="26"/>
        <end position="348"/>
    </location>
</feature>
<keyword evidence="5" id="KW-1185">Reference proteome</keyword>
<feature type="domain" description="Phosphatidic acid phosphatase type 2/haloperoxidase" evidence="3">
    <location>
        <begin position="102"/>
        <end position="215"/>
    </location>
</feature>
<sequence>MKKRHITPIVAFIVAAICPAASLLAQEQSARFLLTAEAEILAQIPPPPAPGSPADMADMETLYQVQKSRTPELLARAERVSSQDIMSPGALVFGWEFNRQNLPRTAEILEQAYVEHRPAVLASKKQWGRVRPYNRGIGITPCVEIVPKDESYPSGHSAESGLLAILYSEAMPEYKNLFMEDVRETTWGRIIAGVHYPSDTQAGCLLGFTIAKEMLKNPHTKNAIKEMRAEILAFLEKHPEAVMISGVRSAGATAAEIAARPATKAIRMHSHNDYRQKRPFYLAYSQHADSIEADIYSTPVPGELRVAHDKEEVPSAPRLTKPTSARSSRRSGKTADAPGADRKNNSPC</sequence>
<dbReference type="SUPFAM" id="SSF48317">
    <property type="entry name" value="Acid phosphatase/Vanadium-dependent haloperoxidase"/>
    <property type="match status" value="1"/>
</dbReference>
<feature type="compositionally biased region" description="Basic and acidic residues" evidence="1">
    <location>
        <begin position="339"/>
        <end position="348"/>
    </location>
</feature>
<dbReference type="Pfam" id="PF01569">
    <property type="entry name" value="PAP2"/>
    <property type="match status" value="1"/>
</dbReference>
<dbReference type="InterPro" id="IPR000326">
    <property type="entry name" value="PAP2/HPO"/>
</dbReference>
<name>A0A2U8E294_9BACT</name>
<dbReference type="Proteomes" id="UP000244896">
    <property type="component" value="Chromosome"/>
</dbReference>
<dbReference type="AlphaFoldDB" id="A0A2U8E294"/>
<reference evidence="4 5" key="1">
    <citation type="journal article" date="2018" name="Syst. Appl. Microbiol.">
        <title>Ereboglobus luteus gen. nov. sp. nov. from cockroach guts, and new insights into the oxygen relationship of the genera Opitutus and Didymococcus (Verrucomicrobia: Opitutaceae).</title>
        <authorList>
            <person name="Tegtmeier D."/>
            <person name="Belitz A."/>
            <person name="Radek R."/>
            <person name="Heimerl T."/>
            <person name="Brune A."/>
        </authorList>
    </citation>
    <scope>NUCLEOTIDE SEQUENCE [LARGE SCALE GENOMIC DNA]</scope>
    <source>
        <strain evidence="4 5">Ho45</strain>
    </source>
</reference>
<evidence type="ECO:0000313" key="4">
    <source>
        <dbReference type="EMBL" id="AWI08814.1"/>
    </source>
</evidence>
<dbReference type="EMBL" id="CP023004">
    <property type="protein sequence ID" value="AWI08814.1"/>
    <property type="molecule type" value="Genomic_DNA"/>
</dbReference>
<protein>
    <recommendedName>
        <fullName evidence="3">Phosphatidic acid phosphatase type 2/haloperoxidase domain-containing protein</fullName>
    </recommendedName>
</protein>
<dbReference type="KEGG" id="elut:CKA38_05695"/>
<keyword evidence="2" id="KW-0732">Signal</keyword>
<evidence type="ECO:0000256" key="1">
    <source>
        <dbReference type="SAM" id="MobiDB-lite"/>
    </source>
</evidence>
<proteinExistence type="predicted"/>
<evidence type="ECO:0000259" key="3">
    <source>
        <dbReference type="SMART" id="SM00014"/>
    </source>
</evidence>
<evidence type="ECO:0000256" key="2">
    <source>
        <dbReference type="SAM" id="SignalP"/>
    </source>
</evidence>
<dbReference type="InterPro" id="IPR036938">
    <property type="entry name" value="PAP2/HPO_sf"/>
</dbReference>